<organism evidence="2 3">
    <name type="scientific">Caerostris darwini</name>
    <dbReference type="NCBI Taxonomy" id="1538125"/>
    <lineage>
        <taxon>Eukaryota</taxon>
        <taxon>Metazoa</taxon>
        <taxon>Ecdysozoa</taxon>
        <taxon>Arthropoda</taxon>
        <taxon>Chelicerata</taxon>
        <taxon>Arachnida</taxon>
        <taxon>Araneae</taxon>
        <taxon>Araneomorphae</taxon>
        <taxon>Entelegynae</taxon>
        <taxon>Araneoidea</taxon>
        <taxon>Araneidae</taxon>
        <taxon>Caerostris</taxon>
    </lineage>
</organism>
<evidence type="ECO:0000313" key="2">
    <source>
        <dbReference type="EMBL" id="GIY12154.1"/>
    </source>
</evidence>
<proteinExistence type="predicted"/>
<reference evidence="2 3" key="1">
    <citation type="submission" date="2021-06" db="EMBL/GenBank/DDBJ databases">
        <title>Caerostris darwini draft genome.</title>
        <authorList>
            <person name="Kono N."/>
            <person name="Arakawa K."/>
        </authorList>
    </citation>
    <scope>NUCLEOTIDE SEQUENCE [LARGE SCALE GENOMIC DNA]</scope>
</reference>
<keyword evidence="3" id="KW-1185">Reference proteome</keyword>
<gene>
    <name evidence="2" type="ORF">CDAR_619561</name>
</gene>
<dbReference type="Proteomes" id="UP001054837">
    <property type="component" value="Unassembled WGS sequence"/>
</dbReference>
<feature type="transmembrane region" description="Helical" evidence="1">
    <location>
        <begin position="81"/>
        <end position="102"/>
    </location>
</feature>
<keyword evidence="1" id="KW-1133">Transmembrane helix</keyword>
<dbReference type="EMBL" id="BPLQ01004992">
    <property type="protein sequence ID" value="GIY12154.1"/>
    <property type="molecule type" value="Genomic_DNA"/>
</dbReference>
<keyword evidence="1" id="KW-0812">Transmembrane</keyword>
<evidence type="ECO:0000256" key="1">
    <source>
        <dbReference type="SAM" id="Phobius"/>
    </source>
</evidence>
<accession>A0AAV4QS93</accession>
<protein>
    <submittedName>
        <fullName evidence="2">Uncharacterized protein</fullName>
    </submittedName>
</protein>
<keyword evidence="1" id="KW-0472">Membrane</keyword>
<dbReference type="AlphaFoldDB" id="A0AAV4QS93"/>
<sequence length="140" mass="16253">MERMDNISASERNVENISSNVPQEVEIIFIPREVEVEEDEDIYYGRSWSPCDKGIIYLAVGMMTMEIYLLFTFQYKAIVNTIPYHVFIISLMLMLRCIYILAKLRRPFVIIHPPFADGIALRFKGNSNCTNQSEMEESSV</sequence>
<name>A0AAV4QS93_9ARAC</name>
<comment type="caution">
    <text evidence="2">The sequence shown here is derived from an EMBL/GenBank/DDBJ whole genome shotgun (WGS) entry which is preliminary data.</text>
</comment>
<feature type="transmembrane region" description="Helical" evidence="1">
    <location>
        <begin position="55"/>
        <end position="75"/>
    </location>
</feature>
<evidence type="ECO:0000313" key="3">
    <source>
        <dbReference type="Proteomes" id="UP001054837"/>
    </source>
</evidence>